<keyword evidence="4" id="KW-0812">Transmembrane</keyword>
<accession>A0ABR6ZD80</accession>
<keyword evidence="1" id="KW-0808">Transferase</keyword>
<keyword evidence="4" id="KW-0472">Membrane</keyword>
<keyword evidence="4" id="KW-1133">Transmembrane helix</keyword>
<dbReference type="InterPro" id="IPR011110">
    <property type="entry name" value="Reg_prop"/>
</dbReference>
<feature type="domain" description="Histidine kinase" evidence="6">
    <location>
        <begin position="907"/>
        <end position="1000"/>
    </location>
</feature>
<proteinExistence type="predicted"/>
<comment type="caution">
    <text evidence="7">The sequence shown here is derived from an EMBL/GenBank/DDBJ whole genome shotgun (WGS) entry which is preliminary data.</text>
</comment>
<dbReference type="GO" id="GO:0016301">
    <property type="term" value="F:kinase activity"/>
    <property type="evidence" value="ECO:0007669"/>
    <property type="project" value="UniProtKB-KW"/>
</dbReference>
<keyword evidence="8" id="KW-1185">Reference proteome</keyword>
<dbReference type="SMART" id="SM00387">
    <property type="entry name" value="HATPase_c"/>
    <property type="match status" value="1"/>
</dbReference>
<dbReference type="PANTHER" id="PTHR24421:SF62">
    <property type="entry name" value="SENSORY TRANSDUCTION HISTIDINE KINASE"/>
    <property type="match status" value="1"/>
</dbReference>
<dbReference type="InterPro" id="IPR015943">
    <property type="entry name" value="WD40/YVTN_repeat-like_dom_sf"/>
</dbReference>
<dbReference type="InterPro" id="IPR036890">
    <property type="entry name" value="HATPase_C_sf"/>
</dbReference>
<dbReference type="EMBL" id="JACOFX010000011">
    <property type="protein sequence ID" value="MBC3909712.1"/>
    <property type="molecule type" value="Genomic_DNA"/>
</dbReference>
<evidence type="ECO:0000256" key="1">
    <source>
        <dbReference type="ARBA" id="ARBA00022679"/>
    </source>
</evidence>
<organism evidence="7 8">
    <name type="scientific">Undibacterium umbellatum</name>
    <dbReference type="NCBI Taxonomy" id="2762300"/>
    <lineage>
        <taxon>Bacteria</taxon>
        <taxon>Pseudomonadati</taxon>
        <taxon>Pseudomonadota</taxon>
        <taxon>Betaproteobacteria</taxon>
        <taxon>Burkholderiales</taxon>
        <taxon>Oxalobacteraceae</taxon>
        <taxon>Undibacterium</taxon>
    </lineage>
</organism>
<dbReference type="Gene3D" id="3.30.565.10">
    <property type="entry name" value="Histidine kinase-like ATPase, C-terminal domain"/>
    <property type="match status" value="1"/>
</dbReference>
<evidence type="ECO:0000256" key="4">
    <source>
        <dbReference type="SAM" id="Phobius"/>
    </source>
</evidence>
<dbReference type="InterPro" id="IPR003594">
    <property type="entry name" value="HATPase_dom"/>
</dbReference>
<dbReference type="RefSeq" id="WP_186955230.1">
    <property type="nucleotide sequence ID" value="NZ_JACOFX010000011.1"/>
</dbReference>
<feature type="transmembrane region" description="Helical" evidence="4">
    <location>
        <begin position="765"/>
        <end position="784"/>
    </location>
</feature>
<feature type="chain" id="PRO_5046346123" evidence="5">
    <location>
        <begin position="32"/>
        <end position="1033"/>
    </location>
</feature>
<dbReference type="Pfam" id="PF07495">
    <property type="entry name" value="Y_Y_Y"/>
    <property type="match status" value="1"/>
</dbReference>
<dbReference type="InterPro" id="IPR050482">
    <property type="entry name" value="Sensor_HK_TwoCompSys"/>
</dbReference>
<keyword evidence="5" id="KW-0732">Signal</keyword>
<dbReference type="PROSITE" id="PS50109">
    <property type="entry name" value="HIS_KIN"/>
    <property type="match status" value="1"/>
</dbReference>
<dbReference type="Pfam" id="PF07494">
    <property type="entry name" value="Reg_prop"/>
    <property type="match status" value="1"/>
</dbReference>
<keyword evidence="3" id="KW-0902">Two-component regulatory system</keyword>
<dbReference type="SUPFAM" id="SSF55874">
    <property type="entry name" value="ATPase domain of HSP90 chaperone/DNA topoisomerase II/histidine kinase"/>
    <property type="match status" value="1"/>
</dbReference>
<dbReference type="CDD" id="cd16917">
    <property type="entry name" value="HATPase_UhpB-NarQ-NarX-like"/>
    <property type="match status" value="1"/>
</dbReference>
<sequence>MFFTKWQTLLKTGMAAFMFSSLLIVHWPAAAAKLNNSTVTTTQPSRLLSDYTHTAWNGLNGAPVDVLKFAQTTDGWLWMATPTGLFRFDGVRFERMDKVQGHALRSSNVLGLLAPPDGSLWVGYRLGGISMFNKGSVRNFTEADGLPGGTVMSMTLGPDGTIWAATREGLASLIPGAQRFNAVSPETGLPRILARQILFDKAGVQWVSVQGGVYYRQPGEARYTQAWPRLDLMAMAESPDGTLWASDGTYKFYRMHTRAPANNPAPKPEIEGNGMFFDREGVMWILRTHALERRRAPWPASSGTDQLLTKQSGMSGPLPQTFFQDREGNIWIGTSHGLDRLRRNRLQILPVALPFDHPAMASAGDGEVITADFAGPVRSFKANGEHQQVLDTHFSMSYRADDGRLWLGNDNALWQRDVGRFRIFPMPPDITGNQIQAMVIDQKNQKWVSVSRKGLFHLNEGKWQLQSGLNGLPTETVMSLTKDAAGRVWAGYLKNHIALIDGKRIQVLGDAQGLALGNVLALQTDEERLWAGGEFGLAMYDDKRDGKRFVPVKISGGQPLRGISGIVRTATGDLWLHSADGIIHIPAKEVEQLLRDPTHAANHERFTALDGLLGSAPQLRPLPSLIEGSDGRLWFSTASEIASINPQHIARNALPPSVQITAIHAAGKDYAAQAALQLPKEERDIQISFTALSLSMPERIRFLYQLQGYDKGWQDPQGRREAFYTNLPPGNYRFMVKAANEDGVWNEQGATMQIGITPVFTETPWFIALLIALAAACLYAIYLLRVRYLTAHMQDLMHERLAERARIARGLHDTLLQSVQGLIMYFDSQARRLPSDSEERAKLEQTLDLADQLMVEGREHIMDLRSESVPEELEDALQQYGSILLNERFTLIQRGKPRWLCEPIRNEIHAIAREALLNAARHSNASKVTLELEYQRDHFTLRIADNGQGLPPAIADAGQREGHWGLVGMKERAEAMGANYLMKSVAGEGTAIQVRLPANLAYTMPVGAGFDGGKGRWLARGKALFARSVHGRQ</sequence>
<dbReference type="Pfam" id="PF02518">
    <property type="entry name" value="HATPase_c"/>
    <property type="match status" value="1"/>
</dbReference>
<name>A0ABR6ZD80_9BURK</name>
<evidence type="ECO:0000259" key="6">
    <source>
        <dbReference type="PROSITE" id="PS50109"/>
    </source>
</evidence>
<keyword evidence="2 7" id="KW-0418">Kinase</keyword>
<dbReference type="InterPro" id="IPR005467">
    <property type="entry name" value="His_kinase_dom"/>
</dbReference>
<dbReference type="Gene3D" id="1.20.5.1930">
    <property type="match status" value="1"/>
</dbReference>
<dbReference type="PANTHER" id="PTHR24421">
    <property type="entry name" value="NITRATE/NITRITE SENSOR PROTEIN NARX-RELATED"/>
    <property type="match status" value="1"/>
</dbReference>
<dbReference type="SUPFAM" id="SSF63829">
    <property type="entry name" value="Calcium-dependent phosphotriesterase"/>
    <property type="match status" value="2"/>
</dbReference>
<dbReference type="InterPro" id="IPR011123">
    <property type="entry name" value="Y_Y_Y"/>
</dbReference>
<dbReference type="Proteomes" id="UP000646911">
    <property type="component" value="Unassembled WGS sequence"/>
</dbReference>
<dbReference type="Gene3D" id="2.60.40.10">
    <property type="entry name" value="Immunoglobulins"/>
    <property type="match status" value="1"/>
</dbReference>
<evidence type="ECO:0000256" key="3">
    <source>
        <dbReference type="ARBA" id="ARBA00023012"/>
    </source>
</evidence>
<evidence type="ECO:0000256" key="5">
    <source>
        <dbReference type="SAM" id="SignalP"/>
    </source>
</evidence>
<gene>
    <name evidence="7" type="ORF">H8L47_19275</name>
</gene>
<dbReference type="Pfam" id="PF07730">
    <property type="entry name" value="HisKA_3"/>
    <property type="match status" value="1"/>
</dbReference>
<evidence type="ECO:0000256" key="2">
    <source>
        <dbReference type="ARBA" id="ARBA00022777"/>
    </source>
</evidence>
<evidence type="ECO:0000313" key="8">
    <source>
        <dbReference type="Proteomes" id="UP000646911"/>
    </source>
</evidence>
<reference evidence="7 8" key="1">
    <citation type="submission" date="2020-08" db="EMBL/GenBank/DDBJ databases">
        <title>Novel species isolated from subtropical streams in China.</title>
        <authorList>
            <person name="Lu H."/>
        </authorList>
    </citation>
    <scope>NUCLEOTIDE SEQUENCE [LARGE SCALE GENOMIC DNA]</scope>
    <source>
        <strain evidence="7 8">NL8W</strain>
    </source>
</reference>
<dbReference type="InterPro" id="IPR013783">
    <property type="entry name" value="Ig-like_fold"/>
</dbReference>
<feature type="signal peptide" evidence="5">
    <location>
        <begin position="1"/>
        <end position="31"/>
    </location>
</feature>
<dbReference type="InterPro" id="IPR011712">
    <property type="entry name" value="Sig_transdc_His_kin_sub3_dim/P"/>
</dbReference>
<evidence type="ECO:0000313" key="7">
    <source>
        <dbReference type="EMBL" id="MBC3909712.1"/>
    </source>
</evidence>
<dbReference type="Gene3D" id="2.130.10.10">
    <property type="entry name" value="YVTN repeat-like/Quinoprotein amine dehydrogenase"/>
    <property type="match status" value="3"/>
</dbReference>
<protein>
    <submittedName>
        <fullName evidence="7">Histidine kinase</fullName>
    </submittedName>
</protein>